<keyword evidence="9" id="KW-1015">Disulfide bond</keyword>
<dbReference type="InterPro" id="IPR003598">
    <property type="entry name" value="Ig_sub2"/>
</dbReference>
<evidence type="ECO:0000256" key="5">
    <source>
        <dbReference type="ARBA" id="ARBA00022737"/>
    </source>
</evidence>
<proteinExistence type="inferred from homology"/>
<evidence type="ECO:0000256" key="11">
    <source>
        <dbReference type="SAM" id="Coils"/>
    </source>
</evidence>
<sequence length="846" mass="93907">MQAFRNCGLCASGTLLKGRTDFLAARRNMAVLRLSAACVQLLKDKANLFCRSPVHQRLLRLPEVARSKTVAFSVSSSLCAVPFTQQVENLSHESLIRRASCLVTDSANTYLSQTTLALVDALTQYAKALHTLIALQKRYITSIGKLTPAEEDSIWQVIIGQRVEVSDRLEECRRFESNWINAINICELSAEAAYNSGAEHACTATKTNLQVAQCKVEELRMISKEAEKKLAETKAEEIQRMAEYASSIDISDLEDIPEAYLRNRCWTEGTAHAWFGCCGSDNRVDSTRRNSLLQSETMAEEVRHIFGNSTFFHGLLPLMGLLFSVCTGVWANKVVVPEQVTAVLGKNVTLTCRVEVSTNLSLTQTSWERRLPSGTITLAVFNPEYGTSIADDYNKRVHFIKPSVRDVSIVLQGVGFADIGIYTCKVVTFQLGNMQASTTVDIMVEPKVYVSPGPQSLMVGYGETLVATCTAERGRPPAEVFWESDLLGRTAFDTQLEPEGTTTTLVQYLWAPTRDAFGRSLSCVVRHPALSKDFRIPYRLNVFFAPDVMVTGLQDVWYVGQKNVQLDCRATANPPVDFIHWTRLDAPMPAGVDISNGSLVFTRPLEPSDSGQYRCEVQNNVGHNLKDVHFMVQEPPPTTAAPTTTTTTKPILQDSSLTITAHINQRAHFTAPTQASPPDSSLGTIVGGAVGGILILVLLMALAGAFYMRQRRTFRGDYYTKQYIGPSDMQKESQLDVLQPHELQDVYGDDSGNGSQDLKPKPEGDIIYPDYPNDHKDMEAWEDNLSLQREGTYYSDHHNHHNVNPSGPPLHNGSPYLQDECYDNGTDSDYVSHVDGSVISRREWYV</sequence>
<keyword evidence="10" id="KW-0325">Glycoprotein</keyword>
<reference evidence="15 16" key="1">
    <citation type="submission" date="2023-09" db="EMBL/GenBank/DDBJ databases">
        <authorList>
            <person name="Wang M."/>
        </authorList>
    </citation>
    <scope>NUCLEOTIDE SEQUENCE [LARGE SCALE GENOMIC DNA]</scope>
    <source>
        <strain evidence="15">GT-2023</strain>
        <tissue evidence="15">Liver</tissue>
    </source>
</reference>
<feature type="domain" description="Ig-like" evidence="14">
    <location>
        <begin position="446"/>
        <end position="535"/>
    </location>
</feature>
<evidence type="ECO:0000256" key="13">
    <source>
        <dbReference type="SAM" id="Phobius"/>
    </source>
</evidence>
<protein>
    <recommendedName>
        <fullName evidence="14">Ig-like domain-containing protein</fullName>
    </recommendedName>
</protein>
<dbReference type="Pfam" id="PF13927">
    <property type="entry name" value="Ig_3"/>
    <property type="match status" value="1"/>
</dbReference>
<evidence type="ECO:0000313" key="16">
    <source>
        <dbReference type="Proteomes" id="UP001558613"/>
    </source>
</evidence>
<keyword evidence="11" id="KW-0175">Coiled coil</keyword>
<evidence type="ECO:0000256" key="2">
    <source>
        <dbReference type="ARBA" id="ARBA00007810"/>
    </source>
</evidence>
<evidence type="ECO:0000313" key="15">
    <source>
        <dbReference type="EMBL" id="KAL1260555.1"/>
    </source>
</evidence>
<feature type="transmembrane region" description="Helical" evidence="13">
    <location>
        <begin position="682"/>
        <end position="707"/>
    </location>
</feature>
<keyword evidence="8 13" id="KW-0472">Membrane</keyword>
<dbReference type="Proteomes" id="UP001558613">
    <property type="component" value="Unassembled WGS sequence"/>
</dbReference>
<dbReference type="SUPFAM" id="SSF46984">
    <property type="entry name" value="Smac/diablo"/>
    <property type="match status" value="1"/>
</dbReference>
<evidence type="ECO:0000256" key="8">
    <source>
        <dbReference type="ARBA" id="ARBA00023136"/>
    </source>
</evidence>
<feature type="region of interest" description="Disordered" evidence="12">
    <location>
        <begin position="744"/>
        <end position="764"/>
    </location>
</feature>
<dbReference type="Pfam" id="PF09057">
    <property type="entry name" value="Smac_DIABLO"/>
    <property type="match status" value="1"/>
</dbReference>
<evidence type="ECO:0000256" key="10">
    <source>
        <dbReference type="ARBA" id="ARBA00023180"/>
    </source>
</evidence>
<dbReference type="PANTHER" id="PTHR23277">
    <property type="entry name" value="NECTIN-RELATED"/>
    <property type="match status" value="1"/>
</dbReference>
<dbReference type="InterPro" id="IPR007110">
    <property type="entry name" value="Ig-like_dom"/>
</dbReference>
<dbReference type="InterPro" id="IPR015142">
    <property type="entry name" value="Smac_DIABLO"/>
</dbReference>
<dbReference type="SMART" id="SM00409">
    <property type="entry name" value="IG"/>
    <property type="match status" value="2"/>
</dbReference>
<evidence type="ECO:0000256" key="7">
    <source>
        <dbReference type="ARBA" id="ARBA00022989"/>
    </source>
</evidence>
<feature type="domain" description="Ig-like" evidence="14">
    <location>
        <begin position="317"/>
        <end position="441"/>
    </location>
</feature>
<dbReference type="SUPFAM" id="SSF48726">
    <property type="entry name" value="Immunoglobulin"/>
    <property type="match status" value="3"/>
</dbReference>
<keyword evidence="5" id="KW-0677">Repeat</keyword>
<comment type="similarity">
    <text evidence="2">Belongs to the nectin family.</text>
</comment>
<keyword evidence="6" id="KW-0130">Cell adhesion</keyword>
<evidence type="ECO:0000259" key="14">
    <source>
        <dbReference type="PROSITE" id="PS50835"/>
    </source>
</evidence>
<keyword evidence="4" id="KW-0732">Signal</keyword>
<dbReference type="InterPro" id="IPR013106">
    <property type="entry name" value="Ig_V-set"/>
</dbReference>
<dbReference type="SMART" id="SM00408">
    <property type="entry name" value="IGc2"/>
    <property type="match status" value="2"/>
</dbReference>
<dbReference type="InterPro" id="IPR003599">
    <property type="entry name" value="Ig_sub"/>
</dbReference>
<evidence type="ECO:0000256" key="12">
    <source>
        <dbReference type="SAM" id="MobiDB-lite"/>
    </source>
</evidence>
<dbReference type="InterPro" id="IPR013162">
    <property type="entry name" value="CD80_C2-set"/>
</dbReference>
<evidence type="ECO:0000256" key="1">
    <source>
        <dbReference type="ARBA" id="ARBA00004167"/>
    </source>
</evidence>
<comment type="subcellular location">
    <subcellularLocation>
        <location evidence="1">Membrane</location>
        <topology evidence="1">Single-pass membrane protein</topology>
    </subcellularLocation>
</comment>
<dbReference type="PANTHER" id="PTHR23277:SF12">
    <property type="entry name" value="NECTIN-3"/>
    <property type="match status" value="1"/>
</dbReference>
<gene>
    <name evidence="15" type="ORF">QQF64_008382</name>
</gene>
<comment type="caution">
    <text evidence="15">The sequence shown here is derived from an EMBL/GenBank/DDBJ whole genome shotgun (WGS) entry which is preliminary data.</text>
</comment>
<keyword evidence="7 13" id="KW-1133">Transmembrane helix</keyword>
<dbReference type="PROSITE" id="PS50835">
    <property type="entry name" value="IG_LIKE"/>
    <property type="match status" value="3"/>
</dbReference>
<accession>A0ABR3M623</accession>
<evidence type="ECO:0000256" key="9">
    <source>
        <dbReference type="ARBA" id="ARBA00023157"/>
    </source>
</evidence>
<dbReference type="Gene3D" id="2.60.40.10">
    <property type="entry name" value="Immunoglobulins"/>
    <property type="match status" value="3"/>
</dbReference>
<keyword evidence="16" id="KW-1185">Reference proteome</keyword>
<evidence type="ECO:0000256" key="6">
    <source>
        <dbReference type="ARBA" id="ARBA00022889"/>
    </source>
</evidence>
<dbReference type="InterPro" id="IPR009062">
    <property type="entry name" value="Smac/DIABLO-like_sf"/>
</dbReference>
<evidence type="ECO:0000256" key="3">
    <source>
        <dbReference type="ARBA" id="ARBA00022692"/>
    </source>
</evidence>
<evidence type="ECO:0000256" key="4">
    <source>
        <dbReference type="ARBA" id="ARBA00022729"/>
    </source>
</evidence>
<feature type="domain" description="Ig-like" evidence="14">
    <location>
        <begin position="546"/>
        <end position="620"/>
    </location>
</feature>
<dbReference type="Pfam" id="PF07686">
    <property type="entry name" value="V-set"/>
    <property type="match status" value="1"/>
</dbReference>
<keyword evidence="3 13" id="KW-0812">Transmembrane</keyword>
<dbReference type="Pfam" id="PF08205">
    <property type="entry name" value="C2-set_2"/>
    <property type="match status" value="1"/>
</dbReference>
<dbReference type="Gene3D" id="1.20.58.70">
    <property type="match status" value="1"/>
</dbReference>
<dbReference type="EMBL" id="JAYMGO010000015">
    <property type="protein sequence ID" value="KAL1260555.1"/>
    <property type="molecule type" value="Genomic_DNA"/>
</dbReference>
<feature type="coiled-coil region" evidence="11">
    <location>
        <begin position="209"/>
        <end position="241"/>
    </location>
</feature>
<dbReference type="InterPro" id="IPR013783">
    <property type="entry name" value="Ig-like_fold"/>
</dbReference>
<dbReference type="InterPro" id="IPR036179">
    <property type="entry name" value="Ig-like_dom_sf"/>
</dbReference>
<name>A0ABR3M623_9TELE</name>
<dbReference type="CDD" id="cd12087">
    <property type="entry name" value="TM_EGFR-like"/>
    <property type="match status" value="1"/>
</dbReference>
<dbReference type="InterPro" id="IPR051427">
    <property type="entry name" value="Nectin/Nectin-like"/>
</dbReference>
<dbReference type="SMART" id="SM00406">
    <property type="entry name" value="IGv"/>
    <property type="match status" value="2"/>
</dbReference>
<organism evidence="15 16">
    <name type="scientific">Cirrhinus molitorella</name>
    <name type="common">mud carp</name>
    <dbReference type="NCBI Taxonomy" id="172907"/>
    <lineage>
        <taxon>Eukaryota</taxon>
        <taxon>Metazoa</taxon>
        <taxon>Chordata</taxon>
        <taxon>Craniata</taxon>
        <taxon>Vertebrata</taxon>
        <taxon>Euteleostomi</taxon>
        <taxon>Actinopterygii</taxon>
        <taxon>Neopterygii</taxon>
        <taxon>Teleostei</taxon>
        <taxon>Ostariophysi</taxon>
        <taxon>Cypriniformes</taxon>
        <taxon>Cyprinidae</taxon>
        <taxon>Labeoninae</taxon>
        <taxon>Labeonini</taxon>
        <taxon>Cirrhinus</taxon>
    </lineage>
</organism>